<accession>A0A6I2GM90</accession>
<evidence type="ECO:0008006" key="4">
    <source>
        <dbReference type="Google" id="ProtNLM"/>
    </source>
</evidence>
<comment type="caution">
    <text evidence="2">The sequence shown here is derived from an EMBL/GenBank/DDBJ whole genome shotgun (WGS) entry which is preliminary data.</text>
</comment>
<feature type="transmembrane region" description="Helical" evidence="1">
    <location>
        <begin position="47"/>
        <end position="65"/>
    </location>
</feature>
<keyword evidence="1" id="KW-0812">Transmembrane</keyword>
<sequence>MKCHECHQLMEVKAKYCPYCGSTIEAKELEKASRVAMKTKTTWNRKGILIILFLSIFLGGGFWAWQSDALSTIGFKQKVPKQVIAYPYQDAFGLNV</sequence>
<evidence type="ECO:0000313" key="2">
    <source>
        <dbReference type="EMBL" id="MRI86349.1"/>
    </source>
</evidence>
<keyword evidence="1" id="KW-0472">Membrane</keyword>
<organism evidence="2 3">
    <name type="scientific">Fundicoccus ignavus</name>
    <dbReference type="NCBI Taxonomy" id="2664442"/>
    <lineage>
        <taxon>Bacteria</taxon>
        <taxon>Bacillati</taxon>
        <taxon>Bacillota</taxon>
        <taxon>Bacilli</taxon>
        <taxon>Lactobacillales</taxon>
        <taxon>Aerococcaceae</taxon>
        <taxon>Fundicoccus</taxon>
    </lineage>
</organism>
<gene>
    <name evidence="2" type="ORF">GIY09_10890</name>
</gene>
<evidence type="ECO:0000313" key="3">
    <source>
        <dbReference type="Proteomes" id="UP000430975"/>
    </source>
</evidence>
<keyword evidence="3" id="KW-1185">Reference proteome</keyword>
<keyword evidence="1" id="KW-1133">Transmembrane helix</keyword>
<protein>
    <recommendedName>
        <fullName evidence="4">Zinc-ribbon domain-containing protein</fullName>
    </recommendedName>
</protein>
<evidence type="ECO:0000256" key="1">
    <source>
        <dbReference type="SAM" id="Phobius"/>
    </source>
</evidence>
<reference evidence="2 3" key="1">
    <citation type="submission" date="2019-11" db="EMBL/GenBank/DDBJ databases">
        <title>Characterisation of Fundicoccus ignavus gen. nov. sp. nov., a novel genus of the family Aerococcaceae isolated from bulk tank milk.</title>
        <authorList>
            <person name="Siebert A."/>
            <person name="Huptas C."/>
            <person name="Wenning M."/>
            <person name="Scherer S."/>
            <person name="Doll E.V."/>
        </authorList>
    </citation>
    <scope>NUCLEOTIDE SEQUENCE [LARGE SCALE GENOMIC DNA]</scope>
    <source>
        <strain evidence="2 3">WS4759</strain>
    </source>
</reference>
<dbReference type="RefSeq" id="WP_153864027.1">
    <property type="nucleotide sequence ID" value="NZ_WJQS01000012.1"/>
</dbReference>
<dbReference type="EMBL" id="WJQS01000012">
    <property type="protein sequence ID" value="MRI86349.1"/>
    <property type="molecule type" value="Genomic_DNA"/>
</dbReference>
<proteinExistence type="predicted"/>
<dbReference type="AlphaFoldDB" id="A0A6I2GM90"/>
<dbReference type="Proteomes" id="UP000430975">
    <property type="component" value="Unassembled WGS sequence"/>
</dbReference>
<name>A0A6I2GM90_9LACT</name>